<evidence type="ECO:0000313" key="4">
    <source>
        <dbReference type="Proteomes" id="UP000235036"/>
    </source>
</evidence>
<evidence type="ECO:0000259" key="2">
    <source>
        <dbReference type="Pfam" id="PF12770"/>
    </source>
</evidence>
<feature type="chain" id="PRO_5014600831" evidence="1">
    <location>
        <begin position="24"/>
        <end position="224"/>
    </location>
</feature>
<evidence type="ECO:0000256" key="1">
    <source>
        <dbReference type="SAM" id="SignalP"/>
    </source>
</evidence>
<feature type="domain" description="CHAT" evidence="2">
    <location>
        <begin position="27"/>
        <end position="222"/>
    </location>
</feature>
<reference evidence="3 4" key="1">
    <citation type="submission" date="2017-08" db="EMBL/GenBank/DDBJ databases">
        <title>Genomes of Fischerella (Mastigocladus) sp. strains.</title>
        <authorList>
            <person name="Miller S.R."/>
        </authorList>
    </citation>
    <scope>NUCLEOTIDE SEQUENCE [LARGE SCALE GENOMIC DNA]</scope>
    <source>
        <strain evidence="3 4">CCMEE 5323</strain>
    </source>
</reference>
<dbReference type="Pfam" id="PF12770">
    <property type="entry name" value="CHAT"/>
    <property type="match status" value="1"/>
</dbReference>
<proteinExistence type="predicted"/>
<dbReference type="PANTHER" id="PTHR10098">
    <property type="entry name" value="RAPSYN-RELATED"/>
    <property type="match status" value="1"/>
</dbReference>
<keyword evidence="1" id="KW-0732">Signal</keyword>
<comment type="caution">
    <text evidence="3">The sequence shown here is derived from an EMBL/GenBank/DDBJ whole genome shotgun (WGS) entry which is preliminary data.</text>
</comment>
<protein>
    <submittedName>
        <fullName evidence="3">CHAT domain-containing protein</fullName>
    </submittedName>
</protein>
<dbReference type="Proteomes" id="UP000235036">
    <property type="component" value="Unassembled WGS sequence"/>
</dbReference>
<evidence type="ECO:0000313" key="3">
    <source>
        <dbReference type="EMBL" id="PLZ85656.1"/>
    </source>
</evidence>
<dbReference type="RefSeq" id="WP_016868388.1">
    <property type="nucleotide sequence ID" value="NZ_CAWNVR010000630.1"/>
</dbReference>
<feature type="signal peptide" evidence="1">
    <location>
        <begin position="1"/>
        <end position="23"/>
    </location>
</feature>
<dbReference type="PANTHER" id="PTHR10098:SF108">
    <property type="entry name" value="TETRATRICOPEPTIDE REPEAT PROTEIN 28"/>
    <property type="match status" value="1"/>
</dbReference>
<sequence>MKLISKVFFCTALLWNFLSPALAQTTTGQNQESYSNQEILVVGNPKSSNFSPLPGAAKEAVSIAKLFQTQALVGDAATETAVVQRLTQARIIHLATHVLPEVGVIVLAPSAQDDGLLTAEEIQELHLKADLVVLSGERTALGKITGDGVVGVARSLMAAGATNIIGTLWSVSEQSSAKFMMEFYRQLQKTGDVAGALRQASLKMKQENPNSRDWAAFTLIGSPK</sequence>
<organism evidence="3 4">
    <name type="scientific">Fischerella muscicola CCMEE 5323</name>
    <dbReference type="NCBI Taxonomy" id="2019572"/>
    <lineage>
        <taxon>Bacteria</taxon>
        <taxon>Bacillati</taxon>
        <taxon>Cyanobacteriota</taxon>
        <taxon>Cyanophyceae</taxon>
        <taxon>Nostocales</taxon>
        <taxon>Hapalosiphonaceae</taxon>
        <taxon>Fischerella</taxon>
    </lineage>
</organism>
<dbReference type="EMBL" id="NRQW01000508">
    <property type="protein sequence ID" value="PLZ85656.1"/>
    <property type="molecule type" value="Genomic_DNA"/>
</dbReference>
<name>A0A2N6JY23_FISMU</name>
<accession>A0A2N6JY23</accession>
<dbReference type="InterPro" id="IPR024983">
    <property type="entry name" value="CHAT_dom"/>
</dbReference>
<keyword evidence="4" id="KW-1185">Reference proteome</keyword>
<gene>
    <name evidence="3" type="ORF">CEN44_21815</name>
</gene>
<dbReference type="AlphaFoldDB" id="A0A2N6JY23"/>